<gene>
    <name evidence="3" type="ORF">KSB_08180</name>
</gene>
<keyword evidence="4" id="KW-1185">Reference proteome</keyword>
<dbReference type="EMBL" id="BNJG01000001">
    <property type="protein sequence ID" value="GHO52343.1"/>
    <property type="molecule type" value="Genomic_DNA"/>
</dbReference>
<dbReference type="RefSeq" id="WP_201369262.1">
    <property type="nucleotide sequence ID" value="NZ_BNJG01000001.1"/>
</dbReference>
<evidence type="ECO:0000256" key="2">
    <source>
        <dbReference type="SAM" id="SignalP"/>
    </source>
</evidence>
<sequence>MKKKLYAGVLGCLVALCALLLTTQPAMAHEKRHVGKYTFVVGFLDEPAYANIKNGLDLTICNGDACTYTVTDGQKVVSNPVENAEQTLKAEAIQGGAQPLALTVEPRYANPGKYAGYFLPTTAGAYTFHIYGTLNGQQIDEKFTSSPNGFGEVEQITAYPATTKNVSTSAADTSALAQQVKDAQNSAQVASTLGIAGIVVGVVGMALAAFAFTRKSRVMQATQEPAESLRG</sequence>
<feature type="signal peptide" evidence="2">
    <location>
        <begin position="1"/>
        <end position="28"/>
    </location>
</feature>
<evidence type="ECO:0000313" key="3">
    <source>
        <dbReference type="EMBL" id="GHO52343.1"/>
    </source>
</evidence>
<keyword evidence="1" id="KW-0472">Membrane</keyword>
<feature type="transmembrane region" description="Helical" evidence="1">
    <location>
        <begin position="189"/>
        <end position="212"/>
    </location>
</feature>
<feature type="chain" id="PRO_5045276653" evidence="2">
    <location>
        <begin position="29"/>
        <end position="231"/>
    </location>
</feature>
<keyword evidence="1" id="KW-1133">Transmembrane helix</keyword>
<name>A0ABQ3UI12_9CHLR</name>
<proteinExistence type="predicted"/>
<organism evidence="3 4">
    <name type="scientific">Ktedonobacter robiniae</name>
    <dbReference type="NCBI Taxonomy" id="2778365"/>
    <lineage>
        <taxon>Bacteria</taxon>
        <taxon>Bacillati</taxon>
        <taxon>Chloroflexota</taxon>
        <taxon>Ktedonobacteria</taxon>
        <taxon>Ktedonobacterales</taxon>
        <taxon>Ktedonobacteraceae</taxon>
        <taxon>Ktedonobacter</taxon>
    </lineage>
</organism>
<protein>
    <submittedName>
        <fullName evidence="3">Uncharacterized protein</fullName>
    </submittedName>
</protein>
<reference evidence="3 4" key="1">
    <citation type="journal article" date="2021" name="Int. J. Syst. Evol. Microbiol.">
        <title>Reticulibacter mediterranei gen. nov., sp. nov., within the new family Reticulibacteraceae fam. nov., and Ktedonospora formicarum gen. nov., sp. nov., Ktedonobacter robiniae sp. nov., Dictyobacter formicarum sp. nov. and Dictyobacter arantiisoli sp. nov., belonging to the class Ktedonobacteria.</title>
        <authorList>
            <person name="Yabe S."/>
            <person name="Zheng Y."/>
            <person name="Wang C.M."/>
            <person name="Sakai Y."/>
            <person name="Abe K."/>
            <person name="Yokota A."/>
            <person name="Donadio S."/>
            <person name="Cavaletti L."/>
            <person name="Monciardini P."/>
        </authorList>
    </citation>
    <scope>NUCLEOTIDE SEQUENCE [LARGE SCALE GENOMIC DNA]</scope>
    <source>
        <strain evidence="3 4">SOSP1-30</strain>
    </source>
</reference>
<comment type="caution">
    <text evidence="3">The sequence shown here is derived from an EMBL/GenBank/DDBJ whole genome shotgun (WGS) entry which is preliminary data.</text>
</comment>
<evidence type="ECO:0000256" key="1">
    <source>
        <dbReference type="SAM" id="Phobius"/>
    </source>
</evidence>
<keyword evidence="1" id="KW-0812">Transmembrane</keyword>
<keyword evidence="2" id="KW-0732">Signal</keyword>
<dbReference type="Proteomes" id="UP000654345">
    <property type="component" value="Unassembled WGS sequence"/>
</dbReference>
<accession>A0ABQ3UI12</accession>
<evidence type="ECO:0000313" key="4">
    <source>
        <dbReference type="Proteomes" id="UP000654345"/>
    </source>
</evidence>